<dbReference type="SUPFAM" id="SSF47384">
    <property type="entry name" value="Homodimeric domain of signal transducing histidine kinase"/>
    <property type="match status" value="1"/>
</dbReference>
<dbReference type="SUPFAM" id="SSF52172">
    <property type="entry name" value="CheY-like"/>
    <property type="match status" value="1"/>
</dbReference>
<evidence type="ECO:0000256" key="7">
    <source>
        <dbReference type="PROSITE-ProRule" id="PRU00169"/>
    </source>
</evidence>
<organism evidence="10 11">
    <name type="scientific">Floridaenema flaviceps BLCC-F50</name>
    <dbReference type="NCBI Taxonomy" id="3153642"/>
    <lineage>
        <taxon>Bacteria</taxon>
        <taxon>Bacillati</taxon>
        <taxon>Cyanobacteriota</taxon>
        <taxon>Cyanophyceae</taxon>
        <taxon>Oscillatoriophycideae</taxon>
        <taxon>Aerosakkonematales</taxon>
        <taxon>Aerosakkonemataceae</taxon>
        <taxon>Floridanema</taxon>
        <taxon>Floridanema flaviceps</taxon>
    </lineage>
</organism>
<dbReference type="SMART" id="SM00448">
    <property type="entry name" value="REC"/>
    <property type="match status" value="1"/>
</dbReference>
<dbReference type="InterPro" id="IPR011006">
    <property type="entry name" value="CheY-like_superfamily"/>
</dbReference>
<dbReference type="EMBL" id="JBHFNR010000216">
    <property type="protein sequence ID" value="MFB2896839.1"/>
    <property type="molecule type" value="Genomic_DNA"/>
</dbReference>
<dbReference type="PROSITE" id="PS50109">
    <property type="entry name" value="HIS_KIN"/>
    <property type="match status" value="1"/>
</dbReference>
<accession>A0ABV4Y123</accession>
<evidence type="ECO:0000256" key="1">
    <source>
        <dbReference type="ARBA" id="ARBA00000085"/>
    </source>
</evidence>
<dbReference type="InterPro" id="IPR003661">
    <property type="entry name" value="HisK_dim/P_dom"/>
</dbReference>
<dbReference type="InterPro" id="IPR005467">
    <property type="entry name" value="His_kinase_dom"/>
</dbReference>
<evidence type="ECO:0000256" key="5">
    <source>
        <dbReference type="ARBA" id="ARBA00022777"/>
    </source>
</evidence>
<keyword evidence="4" id="KW-0808">Transferase</keyword>
<dbReference type="CDD" id="cd00082">
    <property type="entry name" value="HisKA"/>
    <property type="match status" value="1"/>
</dbReference>
<dbReference type="SMART" id="SM00387">
    <property type="entry name" value="HATPase_c"/>
    <property type="match status" value="1"/>
</dbReference>
<dbReference type="PRINTS" id="PR00344">
    <property type="entry name" value="BCTRLSENSOR"/>
</dbReference>
<dbReference type="PROSITE" id="PS50110">
    <property type="entry name" value="RESPONSE_REGULATORY"/>
    <property type="match status" value="1"/>
</dbReference>
<evidence type="ECO:0000256" key="2">
    <source>
        <dbReference type="ARBA" id="ARBA00012438"/>
    </source>
</evidence>
<protein>
    <recommendedName>
        <fullName evidence="2">histidine kinase</fullName>
        <ecNumber evidence="2">2.7.13.3</ecNumber>
    </recommendedName>
</protein>
<dbReference type="CDD" id="cd00075">
    <property type="entry name" value="HATPase"/>
    <property type="match status" value="1"/>
</dbReference>
<dbReference type="EC" id="2.7.13.3" evidence="2"/>
<keyword evidence="10" id="KW-0547">Nucleotide-binding</keyword>
<evidence type="ECO:0000256" key="4">
    <source>
        <dbReference type="ARBA" id="ARBA00022679"/>
    </source>
</evidence>
<evidence type="ECO:0000313" key="11">
    <source>
        <dbReference type="Proteomes" id="UP001576784"/>
    </source>
</evidence>
<dbReference type="SUPFAM" id="SSF55874">
    <property type="entry name" value="ATPase domain of HSP90 chaperone/DNA topoisomerase II/histidine kinase"/>
    <property type="match status" value="1"/>
</dbReference>
<dbReference type="PANTHER" id="PTHR43711:SF26">
    <property type="entry name" value="SENSOR HISTIDINE KINASE RCSC"/>
    <property type="match status" value="1"/>
</dbReference>
<dbReference type="SMART" id="SM00388">
    <property type="entry name" value="HisKA"/>
    <property type="match status" value="1"/>
</dbReference>
<dbReference type="Pfam" id="PF02518">
    <property type="entry name" value="HATPase_c"/>
    <property type="match status" value="1"/>
</dbReference>
<dbReference type="InterPro" id="IPR036890">
    <property type="entry name" value="HATPase_C_sf"/>
</dbReference>
<dbReference type="InterPro" id="IPR001789">
    <property type="entry name" value="Sig_transdc_resp-reg_receiver"/>
</dbReference>
<dbReference type="InterPro" id="IPR004358">
    <property type="entry name" value="Sig_transdc_His_kin-like_C"/>
</dbReference>
<dbReference type="Pfam" id="PF00512">
    <property type="entry name" value="HisKA"/>
    <property type="match status" value="1"/>
</dbReference>
<dbReference type="CDD" id="cd17534">
    <property type="entry name" value="REC_DC-like"/>
    <property type="match status" value="1"/>
</dbReference>
<evidence type="ECO:0000259" key="9">
    <source>
        <dbReference type="PROSITE" id="PS50110"/>
    </source>
</evidence>
<dbReference type="Gene3D" id="3.30.565.10">
    <property type="entry name" value="Histidine kinase-like ATPase, C-terminal domain"/>
    <property type="match status" value="1"/>
</dbReference>
<comment type="caution">
    <text evidence="10">The sequence shown here is derived from an EMBL/GenBank/DDBJ whole genome shotgun (WGS) entry which is preliminary data.</text>
</comment>
<evidence type="ECO:0000259" key="8">
    <source>
        <dbReference type="PROSITE" id="PS50109"/>
    </source>
</evidence>
<comment type="catalytic activity">
    <reaction evidence="1">
        <text>ATP + protein L-histidine = ADP + protein N-phospho-L-histidine.</text>
        <dbReference type="EC" id="2.7.13.3"/>
    </reaction>
</comment>
<dbReference type="GO" id="GO:0005524">
    <property type="term" value="F:ATP binding"/>
    <property type="evidence" value="ECO:0007669"/>
    <property type="project" value="UniProtKB-KW"/>
</dbReference>
<evidence type="ECO:0000313" key="10">
    <source>
        <dbReference type="EMBL" id="MFB2896839.1"/>
    </source>
</evidence>
<dbReference type="InterPro" id="IPR036097">
    <property type="entry name" value="HisK_dim/P_sf"/>
</dbReference>
<evidence type="ECO:0000256" key="3">
    <source>
        <dbReference type="ARBA" id="ARBA00022553"/>
    </source>
</evidence>
<gene>
    <name evidence="10" type="ORF">ACE1CI_28335</name>
</gene>
<reference evidence="10 11" key="1">
    <citation type="submission" date="2024-09" db="EMBL/GenBank/DDBJ databases">
        <title>Floridaenema gen nov. (Aerosakkonemataceae, Aerosakkonematales ord. nov., Cyanobacteria) from benthic tropical and subtropical fresh waters, with the description of four new species.</title>
        <authorList>
            <person name="Moretto J.A."/>
            <person name="Berthold D.E."/>
            <person name="Lefler F.W."/>
            <person name="Huang I.-S."/>
            <person name="Laughinghouse H. IV."/>
        </authorList>
    </citation>
    <scope>NUCLEOTIDE SEQUENCE [LARGE SCALE GENOMIC DNA]</scope>
    <source>
        <strain evidence="10 11">BLCC-F50</strain>
    </source>
</reference>
<dbReference type="Gene3D" id="1.10.287.130">
    <property type="match status" value="1"/>
</dbReference>
<feature type="domain" description="Histidine kinase" evidence="8">
    <location>
        <begin position="148"/>
        <end position="364"/>
    </location>
</feature>
<keyword evidence="5" id="KW-0418">Kinase</keyword>
<keyword evidence="3 7" id="KW-0597">Phosphoprotein</keyword>
<name>A0ABV4Y123_9CYAN</name>
<dbReference type="Gene3D" id="3.40.50.2300">
    <property type="match status" value="1"/>
</dbReference>
<keyword evidence="11" id="KW-1185">Reference proteome</keyword>
<feature type="domain" description="Response regulatory" evidence="9">
    <location>
        <begin position="4"/>
        <end position="119"/>
    </location>
</feature>
<dbReference type="InterPro" id="IPR050736">
    <property type="entry name" value="Sensor_HK_Regulatory"/>
</dbReference>
<keyword evidence="10" id="KW-0067">ATP-binding</keyword>
<proteinExistence type="predicted"/>
<dbReference type="Proteomes" id="UP001576784">
    <property type="component" value="Unassembled WGS sequence"/>
</dbReference>
<dbReference type="RefSeq" id="WP_413266460.1">
    <property type="nucleotide sequence ID" value="NZ_JBHFNR010000216.1"/>
</dbReference>
<evidence type="ECO:0000256" key="6">
    <source>
        <dbReference type="ARBA" id="ARBA00023012"/>
    </source>
</evidence>
<feature type="modified residue" description="4-aspartylphosphate" evidence="7">
    <location>
        <position position="54"/>
    </location>
</feature>
<dbReference type="InterPro" id="IPR003594">
    <property type="entry name" value="HATPase_dom"/>
</dbReference>
<dbReference type="Pfam" id="PF00072">
    <property type="entry name" value="Response_reg"/>
    <property type="match status" value="1"/>
</dbReference>
<keyword evidence="6" id="KW-0902">Two-component regulatory system</keyword>
<dbReference type="PANTHER" id="PTHR43711">
    <property type="entry name" value="TWO-COMPONENT HISTIDINE KINASE"/>
    <property type="match status" value="1"/>
</dbReference>
<sequence>MTATILVVEDEVIIGMDIKNSLKKLGYNVPAVVATGEKAIEKAAVIQPDLILMDIMLKGAIDGVQAAEKIRTQLKLPVVFLTAHTDRTTLERAKQTEPFGYIVKPFQEKDLHTTVEIALARCKAESEIRKALEKERELNELKSRFVSMVSHEFRTPMSTILFSTDLLEMYMNEWPEEKKKTHIHRIQSAIQRMIEMLDDILVIGKAEAGKLDFNPRPLELAKFCRELVEDIQNADKNQHPLNVNIQCALTEVKMDDKLLRHILINLLSNATKYSPENTPVNFSVSCQDNQITFEVKDSGIGIPVEDQKRLFDAFHRATNVGSIAGTGLGLAIVKKSVDLHGGTIKVDSEMGIGTTFTVSLPLTNFAEESSKIN</sequence>